<dbReference type="InterPro" id="IPR000421">
    <property type="entry name" value="FA58C"/>
</dbReference>
<dbReference type="Gene3D" id="2.60.120.260">
    <property type="entry name" value="Galactose-binding domain-like"/>
    <property type="match status" value="1"/>
</dbReference>
<gene>
    <name evidence="2" type="ORF">NQ317_007516</name>
</gene>
<proteinExistence type="predicted"/>
<dbReference type="Proteomes" id="UP001162164">
    <property type="component" value="Unassembled WGS sequence"/>
</dbReference>
<feature type="domain" description="F5/8 type C" evidence="1">
    <location>
        <begin position="1"/>
        <end position="87"/>
    </location>
</feature>
<dbReference type="SUPFAM" id="SSF49785">
    <property type="entry name" value="Galactose-binding domain-like"/>
    <property type="match status" value="1"/>
</dbReference>
<reference evidence="2" key="1">
    <citation type="journal article" date="2023" name="Insect Mol. Biol.">
        <title>Genome sequencing provides insights into the evolution of gene families encoding plant cell wall-degrading enzymes in longhorned beetles.</title>
        <authorList>
            <person name="Shin N.R."/>
            <person name="Okamura Y."/>
            <person name="Kirsch R."/>
            <person name="Pauchet Y."/>
        </authorList>
    </citation>
    <scope>NUCLEOTIDE SEQUENCE</scope>
    <source>
        <strain evidence="2">MMC_N1</strain>
    </source>
</reference>
<protein>
    <recommendedName>
        <fullName evidence="1">F5/8 type C domain-containing protein</fullName>
    </recommendedName>
</protein>
<sequence>MERHLSTNLGITLREQNALRLRSHRNGGAWCPREMVSRDAKEYLEIRLEELHVITASKSQGRYGNGFGQEYAEEYMLEYWRPGMLKWVRWKNRLGKEIIVSSRNKSTMGISEALDLFSSSLPSIEKSPVEEIAKSSPKSGNRYRIPQKTNFIGYIPYAQMDTK</sequence>
<evidence type="ECO:0000313" key="3">
    <source>
        <dbReference type="Proteomes" id="UP001162164"/>
    </source>
</evidence>
<accession>A0ABQ9JI23</accession>
<evidence type="ECO:0000313" key="2">
    <source>
        <dbReference type="EMBL" id="KAJ8977815.1"/>
    </source>
</evidence>
<organism evidence="2 3">
    <name type="scientific">Molorchus minor</name>
    <dbReference type="NCBI Taxonomy" id="1323400"/>
    <lineage>
        <taxon>Eukaryota</taxon>
        <taxon>Metazoa</taxon>
        <taxon>Ecdysozoa</taxon>
        <taxon>Arthropoda</taxon>
        <taxon>Hexapoda</taxon>
        <taxon>Insecta</taxon>
        <taxon>Pterygota</taxon>
        <taxon>Neoptera</taxon>
        <taxon>Endopterygota</taxon>
        <taxon>Coleoptera</taxon>
        <taxon>Polyphaga</taxon>
        <taxon>Cucujiformia</taxon>
        <taxon>Chrysomeloidea</taxon>
        <taxon>Cerambycidae</taxon>
        <taxon>Lamiinae</taxon>
        <taxon>Monochamini</taxon>
        <taxon>Molorchus</taxon>
    </lineage>
</organism>
<name>A0ABQ9JI23_9CUCU</name>
<comment type="caution">
    <text evidence="2">The sequence shown here is derived from an EMBL/GenBank/DDBJ whole genome shotgun (WGS) entry which is preliminary data.</text>
</comment>
<evidence type="ECO:0000259" key="1">
    <source>
        <dbReference type="PROSITE" id="PS50022"/>
    </source>
</evidence>
<dbReference type="PROSITE" id="PS50022">
    <property type="entry name" value="FA58C_3"/>
    <property type="match status" value="1"/>
</dbReference>
<dbReference type="InterPro" id="IPR008979">
    <property type="entry name" value="Galactose-bd-like_sf"/>
</dbReference>
<keyword evidence="3" id="KW-1185">Reference proteome</keyword>
<dbReference type="EMBL" id="JAPWTJ010000508">
    <property type="protein sequence ID" value="KAJ8977815.1"/>
    <property type="molecule type" value="Genomic_DNA"/>
</dbReference>